<reference evidence="6" key="1">
    <citation type="submission" date="2012-12" db="EMBL/GenBank/DDBJ databases">
        <authorList>
            <person name="Hellsten U."/>
            <person name="Grimwood J."/>
            <person name="Chapman J.A."/>
            <person name="Shapiro H."/>
            <person name="Aerts A."/>
            <person name="Otillar R.P."/>
            <person name="Terry A.Y."/>
            <person name="Boore J.L."/>
            <person name="Simakov O."/>
            <person name="Marletaz F."/>
            <person name="Cho S.-J."/>
            <person name="Edsinger-Gonzales E."/>
            <person name="Havlak P."/>
            <person name="Kuo D.-H."/>
            <person name="Larsson T."/>
            <person name="Lv J."/>
            <person name="Arendt D."/>
            <person name="Savage R."/>
            <person name="Osoegawa K."/>
            <person name="de Jong P."/>
            <person name="Lindberg D.R."/>
            <person name="Seaver E.C."/>
            <person name="Weisblat D.A."/>
            <person name="Putnam N.H."/>
            <person name="Grigoriev I.V."/>
            <person name="Rokhsar D.S."/>
        </authorList>
    </citation>
    <scope>NUCLEOTIDE SEQUENCE</scope>
</reference>
<dbReference type="OrthoDB" id="377549at2759"/>
<dbReference type="EMBL" id="AMQM01008536">
    <property type="status" value="NOT_ANNOTATED_CDS"/>
    <property type="molecule type" value="Genomic_DNA"/>
</dbReference>
<sequence>MMIINRFKSRAALTLIALFVVRFLSILSVIEFDEMQLTRDVRYKAGKDDLAYIRRESISPKFGKCWLDALNNLQTGCDLMDEDELHRMTFSFANCFLLKTGRQSEKCESDESIDTCTGRFNSESYAVYTKFFTHTQNVCFFLQAQKWQASTRQTINKLADTSSVVANQLESSNELQKEILKKQLDSIRIQEELLDSGTSLKKTLEESKVGIEGMVNDFMLSSTEQRNYIFDIFDKVSSLQSLVIGEMSGCLSLIFYLTSIMTSYLLTSAKQTSSARFPIFIVMSVNFAIERILFTMIRRDADDRVAGASAVEGIYNFSELDFYRCRNNSRLLFAAVSLVILLCCAFRYKDYIAINNNLLNELKRQTEEIRTILLDQPASPSPLSSSPPSSSSSSSSPSSSNDVTYNPPDNDDDTSSLWSSRTLRELKDDVKFLQLSTPYKEMMVSLSDTGDVTNTENSYHSQITESAKRYNLRKRNMECKFIDDGSLSESPKEFFQKMKACKSVCLK</sequence>
<keyword evidence="1" id="KW-0175">Coiled coil</keyword>
<proteinExistence type="predicted"/>
<feature type="compositionally biased region" description="Low complexity" evidence="2">
    <location>
        <begin position="381"/>
        <end position="400"/>
    </location>
</feature>
<feature type="region of interest" description="Disordered" evidence="2">
    <location>
        <begin position="376"/>
        <end position="417"/>
    </location>
</feature>
<dbReference type="PANTHER" id="PTHR33538">
    <property type="entry name" value="PROTEIN GAMETE EXPRESSED 1"/>
    <property type="match status" value="1"/>
</dbReference>
<dbReference type="GeneID" id="20210496"/>
<name>T1FNU9_HELRO</name>
<keyword evidence="3" id="KW-0472">Membrane</keyword>
<dbReference type="Proteomes" id="UP000015101">
    <property type="component" value="Unassembled WGS sequence"/>
</dbReference>
<dbReference type="CTD" id="20210496"/>
<keyword evidence="3" id="KW-1133">Transmembrane helix</keyword>
<reference evidence="4 6" key="2">
    <citation type="journal article" date="2013" name="Nature">
        <title>Insights into bilaterian evolution from three spiralian genomes.</title>
        <authorList>
            <person name="Simakov O."/>
            <person name="Marletaz F."/>
            <person name="Cho S.J."/>
            <person name="Edsinger-Gonzales E."/>
            <person name="Havlak P."/>
            <person name="Hellsten U."/>
            <person name="Kuo D.H."/>
            <person name="Larsson T."/>
            <person name="Lv J."/>
            <person name="Arendt D."/>
            <person name="Savage R."/>
            <person name="Osoegawa K."/>
            <person name="de Jong P."/>
            <person name="Grimwood J."/>
            <person name="Chapman J.A."/>
            <person name="Shapiro H."/>
            <person name="Aerts A."/>
            <person name="Otillar R.P."/>
            <person name="Terry A.Y."/>
            <person name="Boore J.L."/>
            <person name="Grigoriev I.V."/>
            <person name="Lindberg D.R."/>
            <person name="Seaver E.C."/>
            <person name="Weisblat D.A."/>
            <person name="Putnam N.H."/>
            <person name="Rokhsar D.S."/>
        </authorList>
    </citation>
    <scope>NUCLEOTIDE SEQUENCE</scope>
</reference>
<evidence type="ECO:0000313" key="5">
    <source>
        <dbReference type="EnsemblMetazoa" id="HelroP186237"/>
    </source>
</evidence>
<feature type="transmembrane region" description="Helical" evidence="3">
    <location>
        <begin position="277"/>
        <end position="297"/>
    </location>
</feature>
<feature type="coiled-coil region" evidence="1">
    <location>
        <begin position="348"/>
        <end position="375"/>
    </location>
</feature>
<dbReference type="KEGG" id="hro:HELRODRAFT_186237"/>
<accession>T1FNU9</accession>
<reference evidence="5" key="3">
    <citation type="submission" date="2015-06" db="UniProtKB">
        <authorList>
            <consortium name="EnsemblMetazoa"/>
        </authorList>
    </citation>
    <scope>IDENTIFICATION</scope>
</reference>
<organism evidence="5 6">
    <name type="scientific">Helobdella robusta</name>
    <name type="common">Californian leech</name>
    <dbReference type="NCBI Taxonomy" id="6412"/>
    <lineage>
        <taxon>Eukaryota</taxon>
        <taxon>Metazoa</taxon>
        <taxon>Spiralia</taxon>
        <taxon>Lophotrochozoa</taxon>
        <taxon>Annelida</taxon>
        <taxon>Clitellata</taxon>
        <taxon>Hirudinea</taxon>
        <taxon>Rhynchobdellida</taxon>
        <taxon>Glossiphoniidae</taxon>
        <taxon>Helobdella</taxon>
    </lineage>
</organism>
<evidence type="ECO:0000256" key="3">
    <source>
        <dbReference type="SAM" id="Phobius"/>
    </source>
</evidence>
<dbReference type="InParanoid" id="T1FNU9"/>
<keyword evidence="3" id="KW-0812">Transmembrane</keyword>
<feature type="transmembrane region" description="Helical" evidence="3">
    <location>
        <begin position="331"/>
        <end position="348"/>
    </location>
</feature>
<evidence type="ECO:0000256" key="2">
    <source>
        <dbReference type="SAM" id="MobiDB-lite"/>
    </source>
</evidence>
<dbReference type="AlphaFoldDB" id="T1FNU9"/>
<dbReference type="HOGENOM" id="CLU_038474_0_0_1"/>
<dbReference type="EnsemblMetazoa" id="HelroT186237">
    <property type="protein sequence ID" value="HelroP186237"/>
    <property type="gene ID" value="HelroG186237"/>
</dbReference>
<evidence type="ECO:0008006" key="7">
    <source>
        <dbReference type="Google" id="ProtNLM"/>
    </source>
</evidence>
<feature type="transmembrane region" description="Helical" evidence="3">
    <location>
        <begin position="242"/>
        <end position="265"/>
    </location>
</feature>
<dbReference type="EMBL" id="KB097792">
    <property type="protein sequence ID" value="ESN89897.1"/>
    <property type="molecule type" value="Genomic_DNA"/>
</dbReference>
<dbReference type="OMA" id="CFMEMSG"/>
<dbReference type="InterPro" id="IPR040346">
    <property type="entry name" value="GEX1/Brambleberry"/>
</dbReference>
<evidence type="ECO:0000313" key="4">
    <source>
        <dbReference type="EMBL" id="ESN89897.1"/>
    </source>
</evidence>
<dbReference type="STRING" id="6412.T1FNU9"/>
<evidence type="ECO:0000256" key="1">
    <source>
        <dbReference type="SAM" id="Coils"/>
    </source>
</evidence>
<evidence type="ECO:0000313" key="6">
    <source>
        <dbReference type="Proteomes" id="UP000015101"/>
    </source>
</evidence>
<protein>
    <recommendedName>
        <fullName evidence="7">Protein brambleberry</fullName>
    </recommendedName>
</protein>
<keyword evidence="6" id="KW-1185">Reference proteome</keyword>
<gene>
    <name evidence="5" type="primary">20210496</name>
    <name evidence="4" type="ORF">HELRODRAFT_186237</name>
</gene>
<dbReference type="eggNOG" id="ENOG502QR0N">
    <property type="taxonomic scope" value="Eukaryota"/>
</dbReference>
<dbReference type="RefSeq" id="XP_009031980.1">
    <property type="nucleotide sequence ID" value="XM_009033732.1"/>
</dbReference>
<dbReference type="PANTHER" id="PTHR33538:SF2">
    <property type="entry name" value="PROTEIN GAMETE EXPRESSED 1"/>
    <property type="match status" value="1"/>
</dbReference>